<name>A0A8X7CHU3_9ARAC</name>
<dbReference type="Proteomes" id="UP000886998">
    <property type="component" value="Unassembled WGS sequence"/>
</dbReference>
<keyword evidence="5 9" id="KW-0812">Transmembrane</keyword>
<feature type="chain" id="PRO_5036454471" description="Sodium/calcium exchanger membrane region domain-containing protein" evidence="10">
    <location>
        <begin position="29"/>
        <end position="163"/>
    </location>
</feature>
<dbReference type="InterPro" id="IPR004837">
    <property type="entry name" value="NaCa_Exmemb"/>
</dbReference>
<evidence type="ECO:0000313" key="12">
    <source>
        <dbReference type="EMBL" id="GFY73234.1"/>
    </source>
</evidence>
<evidence type="ECO:0000256" key="9">
    <source>
        <dbReference type="SAM" id="Phobius"/>
    </source>
</evidence>
<evidence type="ECO:0000256" key="4">
    <source>
        <dbReference type="ARBA" id="ARBA00022568"/>
    </source>
</evidence>
<dbReference type="EMBL" id="BMAV01019937">
    <property type="protein sequence ID" value="GFY73234.1"/>
    <property type="molecule type" value="Genomic_DNA"/>
</dbReference>
<keyword evidence="8 9" id="KW-0472">Membrane</keyword>
<feature type="transmembrane region" description="Helical" evidence="9">
    <location>
        <begin position="134"/>
        <end position="152"/>
    </location>
</feature>
<dbReference type="PANTHER" id="PTHR11878:SF76">
    <property type="entry name" value="CALX-BETA DOMAIN-CONTAINING PROTEIN"/>
    <property type="match status" value="1"/>
</dbReference>
<protein>
    <recommendedName>
        <fullName evidence="11">Sodium/calcium exchanger membrane region domain-containing protein</fullName>
    </recommendedName>
</protein>
<dbReference type="GO" id="GO:0098794">
    <property type="term" value="C:postsynapse"/>
    <property type="evidence" value="ECO:0007669"/>
    <property type="project" value="TreeGrafter"/>
</dbReference>
<dbReference type="GO" id="GO:0030424">
    <property type="term" value="C:axon"/>
    <property type="evidence" value="ECO:0007669"/>
    <property type="project" value="TreeGrafter"/>
</dbReference>
<dbReference type="AlphaFoldDB" id="A0A8X7CHU3"/>
<keyword evidence="7" id="KW-0406">Ion transport</keyword>
<feature type="transmembrane region" description="Helical" evidence="9">
    <location>
        <begin position="65"/>
        <end position="83"/>
    </location>
</feature>
<dbReference type="GO" id="GO:0005432">
    <property type="term" value="F:calcium:sodium antiporter activity"/>
    <property type="evidence" value="ECO:0007669"/>
    <property type="project" value="TreeGrafter"/>
</dbReference>
<gene>
    <name evidence="12" type="primary">SLC8A3</name>
    <name evidence="12" type="ORF">TNIN_418711</name>
</gene>
<dbReference type="InterPro" id="IPR051171">
    <property type="entry name" value="CaCA"/>
</dbReference>
<evidence type="ECO:0000256" key="5">
    <source>
        <dbReference type="ARBA" id="ARBA00022692"/>
    </source>
</evidence>
<dbReference type="InterPro" id="IPR044880">
    <property type="entry name" value="NCX_ion-bd_dom_sf"/>
</dbReference>
<keyword evidence="6 9" id="KW-1133">Transmembrane helix</keyword>
<dbReference type="GO" id="GO:0098703">
    <property type="term" value="P:calcium ion import across plasma membrane"/>
    <property type="evidence" value="ECO:0007669"/>
    <property type="project" value="TreeGrafter"/>
</dbReference>
<comment type="subcellular location">
    <subcellularLocation>
        <location evidence="1">Endomembrane system</location>
        <topology evidence="1">Multi-pass membrane protein</topology>
    </subcellularLocation>
</comment>
<keyword evidence="3" id="KW-0050">Antiport</keyword>
<dbReference type="Gene3D" id="1.20.1420.30">
    <property type="entry name" value="NCX, central ion-binding region"/>
    <property type="match status" value="1"/>
</dbReference>
<feature type="signal peptide" evidence="10">
    <location>
        <begin position="1"/>
        <end position="28"/>
    </location>
</feature>
<dbReference type="GO" id="GO:0012505">
    <property type="term" value="C:endomembrane system"/>
    <property type="evidence" value="ECO:0007669"/>
    <property type="project" value="UniProtKB-SubCell"/>
</dbReference>
<dbReference type="OrthoDB" id="418484at2759"/>
<dbReference type="GO" id="GO:0042383">
    <property type="term" value="C:sarcolemma"/>
    <property type="evidence" value="ECO:0007669"/>
    <property type="project" value="TreeGrafter"/>
</dbReference>
<keyword evidence="13" id="KW-1185">Reference proteome</keyword>
<sequence length="163" mass="18535">MEVHFRHRTTYWHVWWLVNFLRIPGANWYPDSYRWRFGEYFRMSPAKQEKYADSAIGNVTGSNSVNVFLGLGLPWLLASIFWASKGQTFEVPAGTLGFSVGIYTALALACIALIVARRYLAVLGKAELGGPRNVALICCIVMISMWFLYVILSSLEAYHYIKV</sequence>
<evidence type="ECO:0000256" key="8">
    <source>
        <dbReference type="ARBA" id="ARBA00023136"/>
    </source>
</evidence>
<evidence type="ECO:0000259" key="11">
    <source>
        <dbReference type="Pfam" id="PF01699"/>
    </source>
</evidence>
<accession>A0A8X7CHU3</accession>
<keyword evidence="4" id="KW-0106">Calcium</keyword>
<feature type="domain" description="Sodium/calcium exchanger membrane region" evidence="11">
    <location>
        <begin position="48"/>
        <end position="153"/>
    </location>
</feature>
<reference evidence="12" key="1">
    <citation type="submission" date="2020-08" db="EMBL/GenBank/DDBJ databases">
        <title>Multicomponent nature underlies the extraordinary mechanical properties of spider dragline silk.</title>
        <authorList>
            <person name="Kono N."/>
            <person name="Nakamura H."/>
            <person name="Mori M."/>
            <person name="Yoshida Y."/>
            <person name="Ohtoshi R."/>
            <person name="Malay A.D."/>
            <person name="Moran D.A.P."/>
            <person name="Tomita M."/>
            <person name="Numata K."/>
            <person name="Arakawa K."/>
        </authorList>
    </citation>
    <scope>NUCLEOTIDE SEQUENCE</scope>
</reference>
<keyword evidence="2" id="KW-0813">Transport</keyword>
<dbReference type="PANTHER" id="PTHR11878">
    <property type="entry name" value="SODIUM/CALCIUM EXCHANGER"/>
    <property type="match status" value="1"/>
</dbReference>
<dbReference type="Pfam" id="PF01699">
    <property type="entry name" value="Na_Ca_ex"/>
    <property type="match status" value="1"/>
</dbReference>
<evidence type="ECO:0000256" key="7">
    <source>
        <dbReference type="ARBA" id="ARBA00023065"/>
    </source>
</evidence>
<organism evidence="12 13">
    <name type="scientific">Trichonephila inaurata madagascariensis</name>
    <dbReference type="NCBI Taxonomy" id="2747483"/>
    <lineage>
        <taxon>Eukaryota</taxon>
        <taxon>Metazoa</taxon>
        <taxon>Ecdysozoa</taxon>
        <taxon>Arthropoda</taxon>
        <taxon>Chelicerata</taxon>
        <taxon>Arachnida</taxon>
        <taxon>Araneae</taxon>
        <taxon>Araneomorphae</taxon>
        <taxon>Entelegynae</taxon>
        <taxon>Araneoidea</taxon>
        <taxon>Nephilidae</taxon>
        <taxon>Trichonephila</taxon>
        <taxon>Trichonephila inaurata</taxon>
    </lineage>
</organism>
<evidence type="ECO:0000256" key="1">
    <source>
        <dbReference type="ARBA" id="ARBA00004127"/>
    </source>
</evidence>
<evidence type="ECO:0000313" key="13">
    <source>
        <dbReference type="Proteomes" id="UP000886998"/>
    </source>
</evidence>
<keyword evidence="4" id="KW-0109">Calcium transport</keyword>
<evidence type="ECO:0000256" key="3">
    <source>
        <dbReference type="ARBA" id="ARBA00022449"/>
    </source>
</evidence>
<keyword evidence="10" id="KW-0732">Signal</keyword>
<evidence type="ECO:0000256" key="2">
    <source>
        <dbReference type="ARBA" id="ARBA00022448"/>
    </source>
</evidence>
<evidence type="ECO:0000256" key="6">
    <source>
        <dbReference type="ARBA" id="ARBA00022989"/>
    </source>
</evidence>
<proteinExistence type="predicted"/>
<feature type="transmembrane region" description="Helical" evidence="9">
    <location>
        <begin position="95"/>
        <end position="114"/>
    </location>
</feature>
<comment type="caution">
    <text evidence="12">The sequence shown here is derived from an EMBL/GenBank/DDBJ whole genome shotgun (WGS) entry which is preliminary data.</text>
</comment>
<evidence type="ECO:0000256" key="10">
    <source>
        <dbReference type="SAM" id="SignalP"/>
    </source>
</evidence>